<proteinExistence type="predicted"/>
<comment type="caution">
    <text evidence="1">The sequence shown here is derived from an EMBL/GenBank/DDBJ whole genome shotgun (WGS) entry which is preliminary data.</text>
</comment>
<reference evidence="1" key="2">
    <citation type="submission" date="2022-01" db="EMBL/GenBank/DDBJ databases">
        <authorList>
            <person name="Yamashiro T."/>
            <person name="Shiraishi A."/>
            <person name="Satake H."/>
            <person name="Nakayama K."/>
        </authorList>
    </citation>
    <scope>NUCLEOTIDE SEQUENCE</scope>
</reference>
<dbReference type="EMBL" id="BQNB010012858">
    <property type="protein sequence ID" value="GJT08791.1"/>
    <property type="molecule type" value="Genomic_DNA"/>
</dbReference>
<name>A0ABQ5B5P6_9ASTR</name>
<evidence type="ECO:0000313" key="2">
    <source>
        <dbReference type="Proteomes" id="UP001151760"/>
    </source>
</evidence>
<organism evidence="1 2">
    <name type="scientific">Tanacetum coccineum</name>
    <dbReference type="NCBI Taxonomy" id="301880"/>
    <lineage>
        <taxon>Eukaryota</taxon>
        <taxon>Viridiplantae</taxon>
        <taxon>Streptophyta</taxon>
        <taxon>Embryophyta</taxon>
        <taxon>Tracheophyta</taxon>
        <taxon>Spermatophyta</taxon>
        <taxon>Magnoliopsida</taxon>
        <taxon>eudicotyledons</taxon>
        <taxon>Gunneridae</taxon>
        <taxon>Pentapetalae</taxon>
        <taxon>asterids</taxon>
        <taxon>campanulids</taxon>
        <taxon>Asterales</taxon>
        <taxon>Asteraceae</taxon>
        <taxon>Asteroideae</taxon>
        <taxon>Anthemideae</taxon>
        <taxon>Anthemidinae</taxon>
        <taxon>Tanacetum</taxon>
    </lineage>
</organism>
<sequence length="197" mass="22746">MEECYKAMTGQLNWENLKGDRCPFDLSKPLPLKGHPGHLTIAEEYFFNNDLEYLKSTDSERKYITSITKTKAARFSKHDVYSPLKILSVDMLILVVQHKLFHIDGDVIVDLAVVLRMFTRSLIIKKRVEDVQLGVESYQKKLNITKPQKDFPTISTKEPYTPSFDPPGVVYEDLSNQKRLMRADELYKFSNGTLKLV</sequence>
<protein>
    <submittedName>
        <fullName evidence="1">Uncharacterized protein</fullName>
    </submittedName>
</protein>
<accession>A0ABQ5B5P6</accession>
<dbReference type="Proteomes" id="UP001151760">
    <property type="component" value="Unassembled WGS sequence"/>
</dbReference>
<gene>
    <name evidence="1" type="ORF">Tco_0843253</name>
</gene>
<keyword evidence="2" id="KW-1185">Reference proteome</keyword>
<reference evidence="1" key="1">
    <citation type="journal article" date="2022" name="Int. J. Mol. Sci.">
        <title>Draft Genome of Tanacetum Coccineum: Genomic Comparison of Closely Related Tanacetum-Family Plants.</title>
        <authorList>
            <person name="Yamashiro T."/>
            <person name="Shiraishi A."/>
            <person name="Nakayama K."/>
            <person name="Satake H."/>
        </authorList>
    </citation>
    <scope>NUCLEOTIDE SEQUENCE</scope>
</reference>
<evidence type="ECO:0000313" key="1">
    <source>
        <dbReference type="EMBL" id="GJT08791.1"/>
    </source>
</evidence>